<reference evidence="3 5" key="1">
    <citation type="journal article" date="2014" name="BMC Genomics">
        <title>Genome sequence of Anopheles sinensis provides insight into genetics basis of mosquito competence for malaria parasites.</title>
        <authorList>
            <person name="Zhou D."/>
            <person name="Zhang D."/>
            <person name="Ding G."/>
            <person name="Shi L."/>
            <person name="Hou Q."/>
            <person name="Ye Y."/>
            <person name="Xu Y."/>
            <person name="Zhou H."/>
            <person name="Xiong C."/>
            <person name="Li S."/>
            <person name="Yu J."/>
            <person name="Hong S."/>
            <person name="Yu X."/>
            <person name="Zou P."/>
            <person name="Chen C."/>
            <person name="Chang X."/>
            <person name="Wang W."/>
            <person name="Lv Y."/>
            <person name="Sun Y."/>
            <person name="Ma L."/>
            <person name="Shen B."/>
            <person name="Zhu C."/>
        </authorList>
    </citation>
    <scope>NUCLEOTIDE SEQUENCE [LARGE SCALE GENOMIC DNA]</scope>
</reference>
<evidence type="ECO:0000313" key="4">
    <source>
        <dbReference type="EnsemblMetazoa" id="ASIC010219-PA"/>
    </source>
</evidence>
<dbReference type="EnsemblMetazoa" id="ASIC010219-RA">
    <property type="protein sequence ID" value="ASIC010219-PA"/>
    <property type="gene ID" value="ASIC010219"/>
</dbReference>
<evidence type="ECO:0000256" key="2">
    <source>
        <dbReference type="SAM" id="SignalP"/>
    </source>
</evidence>
<sequence>MLMMMMMLLPLRWKILTRQFDPFAGRRRRRLCDNGASYAEIANPSNGTIEPPHSLENLSYNRSSPVQLVTVVTGDRRRDQPETTQRVSNFSGCNTEKQIIASTHRQPKERFPTGCNERNVGTGRLPIGGGRGEEGSESIAQGLHIRRSKQGIKVSLNFSASRRWVRAPIPKLN</sequence>
<feature type="region of interest" description="Disordered" evidence="1">
    <location>
        <begin position="117"/>
        <end position="136"/>
    </location>
</feature>
<feature type="signal peptide" evidence="2">
    <location>
        <begin position="1"/>
        <end position="17"/>
    </location>
</feature>
<dbReference type="VEuPathDB" id="VectorBase:ASIC010219"/>
<organism evidence="3">
    <name type="scientific">Anopheles sinensis</name>
    <name type="common">Mosquito</name>
    <dbReference type="NCBI Taxonomy" id="74873"/>
    <lineage>
        <taxon>Eukaryota</taxon>
        <taxon>Metazoa</taxon>
        <taxon>Ecdysozoa</taxon>
        <taxon>Arthropoda</taxon>
        <taxon>Hexapoda</taxon>
        <taxon>Insecta</taxon>
        <taxon>Pterygota</taxon>
        <taxon>Neoptera</taxon>
        <taxon>Endopterygota</taxon>
        <taxon>Diptera</taxon>
        <taxon>Nematocera</taxon>
        <taxon>Culicoidea</taxon>
        <taxon>Culicidae</taxon>
        <taxon>Anophelinae</taxon>
        <taxon>Anopheles</taxon>
    </lineage>
</organism>
<name>A0A084VX18_ANOSI</name>
<accession>A0A084VX18</accession>
<proteinExistence type="predicted"/>
<dbReference type="EMBL" id="ATLV01017832">
    <property type="status" value="NOT_ANNOTATED_CDS"/>
    <property type="molecule type" value="Genomic_DNA"/>
</dbReference>
<keyword evidence="5" id="KW-1185">Reference proteome</keyword>
<keyword evidence="2" id="KW-0732">Signal</keyword>
<feature type="chain" id="PRO_5010759910" evidence="2">
    <location>
        <begin position="18"/>
        <end position="173"/>
    </location>
</feature>
<evidence type="ECO:0000313" key="5">
    <source>
        <dbReference type="Proteomes" id="UP000030765"/>
    </source>
</evidence>
<reference evidence="4" key="2">
    <citation type="submission" date="2020-05" db="UniProtKB">
        <authorList>
            <consortium name="EnsemblMetazoa"/>
        </authorList>
    </citation>
    <scope>IDENTIFICATION</scope>
</reference>
<dbReference type="AlphaFoldDB" id="A0A084VX18"/>
<evidence type="ECO:0000256" key="1">
    <source>
        <dbReference type="SAM" id="MobiDB-lite"/>
    </source>
</evidence>
<dbReference type="Proteomes" id="UP000030765">
    <property type="component" value="Unassembled WGS sequence"/>
</dbReference>
<evidence type="ECO:0000313" key="3">
    <source>
        <dbReference type="EMBL" id="KFB42512.1"/>
    </source>
</evidence>
<protein>
    <submittedName>
        <fullName evidence="3 4">Peptidase A2A</fullName>
    </submittedName>
</protein>
<gene>
    <name evidence="3" type="ORF">ZHAS_00010219</name>
</gene>
<dbReference type="EMBL" id="KE525195">
    <property type="protein sequence ID" value="KFB42512.1"/>
    <property type="molecule type" value="Genomic_DNA"/>
</dbReference>